<dbReference type="CDD" id="cd06257">
    <property type="entry name" value="DnaJ"/>
    <property type="match status" value="1"/>
</dbReference>
<dbReference type="InterPro" id="IPR001305">
    <property type="entry name" value="HSP_DnaJ_Cys-rich_dom"/>
</dbReference>
<dbReference type="NCBIfam" id="NF010871">
    <property type="entry name" value="PRK14278.1"/>
    <property type="match status" value="1"/>
</dbReference>
<dbReference type="HAMAP" id="MF_01152">
    <property type="entry name" value="DnaJ"/>
    <property type="match status" value="1"/>
</dbReference>
<keyword evidence="1 11" id="KW-0963">Cytoplasm</keyword>
<evidence type="ECO:0000256" key="10">
    <source>
        <dbReference type="ARBA" id="ARBA00067609"/>
    </source>
</evidence>
<dbReference type="SUPFAM" id="SSF49493">
    <property type="entry name" value="HSP40/DnaJ peptide-binding domain"/>
    <property type="match status" value="2"/>
</dbReference>
<evidence type="ECO:0000256" key="12">
    <source>
        <dbReference type="PROSITE-ProRule" id="PRU00546"/>
    </source>
</evidence>
<dbReference type="PANTHER" id="PTHR43096:SF48">
    <property type="entry name" value="CHAPERONE PROTEIN DNAJ"/>
    <property type="match status" value="1"/>
</dbReference>
<keyword evidence="3 11" id="KW-0479">Metal-binding</keyword>
<comment type="subcellular location">
    <subcellularLocation>
        <location evidence="11">Cytoplasm</location>
    </subcellularLocation>
</comment>
<dbReference type="AlphaFoldDB" id="A0A965GBT3"/>
<feature type="domain" description="J" evidence="13">
    <location>
        <begin position="4"/>
        <end position="68"/>
    </location>
</feature>
<dbReference type="InterPro" id="IPR036869">
    <property type="entry name" value="J_dom_sf"/>
</dbReference>
<evidence type="ECO:0000256" key="2">
    <source>
        <dbReference type="ARBA" id="ARBA00022705"/>
    </source>
</evidence>
<keyword evidence="4 11" id="KW-0677">Repeat</keyword>
<dbReference type="FunFam" id="2.10.230.10:FF:000002">
    <property type="entry name" value="Molecular chaperone DnaJ"/>
    <property type="match status" value="1"/>
</dbReference>
<dbReference type="SUPFAM" id="SSF57938">
    <property type="entry name" value="DnaJ/Hsp40 cysteine-rich domain"/>
    <property type="match status" value="1"/>
</dbReference>
<dbReference type="PROSITE" id="PS51188">
    <property type="entry name" value="ZF_CR"/>
    <property type="match status" value="1"/>
</dbReference>
<evidence type="ECO:0000259" key="14">
    <source>
        <dbReference type="PROSITE" id="PS51188"/>
    </source>
</evidence>
<feature type="binding site" evidence="11">
    <location>
        <position position="131"/>
    </location>
    <ligand>
        <name>Zn(2+)</name>
        <dbReference type="ChEBI" id="CHEBI:29105"/>
        <label>1</label>
    </ligand>
</feature>
<dbReference type="PANTHER" id="PTHR43096">
    <property type="entry name" value="DNAJ HOMOLOG 1, MITOCHONDRIAL-RELATED"/>
    <property type="match status" value="1"/>
</dbReference>
<feature type="binding site" evidence="11">
    <location>
        <position position="148"/>
    </location>
    <ligand>
        <name>Zn(2+)</name>
        <dbReference type="ChEBI" id="CHEBI:29105"/>
        <label>2</label>
    </ligand>
</feature>
<dbReference type="InterPro" id="IPR002939">
    <property type="entry name" value="DnaJ_C"/>
</dbReference>
<dbReference type="GO" id="GO:0031072">
    <property type="term" value="F:heat shock protein binding"/>
    <property type="evidence" value="ECO:0007669"/>
    <property type="project" value="InterPro"/>
</dbReference>
<dbReference type="NCBIfam" id="NF008035">
    <property type="entry name" value="PRK10767.1"/>
    <property type="match status" value="1"/>
</dbReference>
<comment type="caution">
    <text evidence="15">The sequence shown here is derived from an EMBL/GenBank/DDBJ whole genome shotgun (WGS) entry which is preliminary data.</text>
</comment>
<dbReference type="Gene3D" id="2.10.230.10">
    <property type="entry name" value="Heat shock protein DnaJ, cysteine-rich domain"/>
    <property type="match status" value="1"/>
</dbReference>
<dbReference type="GO" id="GO:0008270">
    <property type="term" value="F:zinc ion binding"/>
    <property type="evidence" value="ECO:0007669"/>
    <property type="project" value="UniProtKB-UniRule"/>
</dbReference>
<protein>
    <recommendedName>
        <fullName evidence="10 11">Chaperone protein DnaJ</fullName>
    </recommendedName>
</protein>
<dbReference type="Gene3D" id="2.60.260.20">
    <property type="entry name" value="Urease metallochaperone UreE, N-terminal domain"/>
    <property type="match status" value="2"/>
</dbReference>
<comment type="cofactor">
    <cofactor evidence="11">
        <name>Zn(2+)</name>
        <dbReference type="ChEBI" id="CHEBI:29105"/>
    </cofactor>
    <text evidence="11">Binds 2 Zn(2+) ions per monomer.</text>
</comment>
<dbReference type="InterPro" id="IPR012724">
    <property type="entry name" value="DnaJ"/>
</dbReference>
<evidence type="ECO:0000256" key="5">
    <source>
        <dbReference type="ARBA" id="ARBA00022771"/>
    </source>
</evidence>
<dbReference type="PRINTS" id="PR00625">
    <property type="entry name" value="JDOMAIN"/>
</dbReference>
<name>A0A965GBT3_9PROT</name>
<dbReference type="GO" id="GO:0006260">
    <property type="term" value="P:DNA replication"/>
    <property type="evidence" value="ECO:0007669"/>
    <property type="project" value="UniProtKB-KW"/>
</dbReference>
<dbReference type="GO" id="GO:0009408">
    <property type="term" value="P:response to heat"/>
    <property type="evidence" value="ECO:0007669"/>
    <property type="project" value="InterPro"/>
</dbReference>
<feature type="domain" description="CR-type" evidence="14">
    <location>
        <begin position="118"/>
        <end position="200"/>
    </location>
</feature>
<evidence type="ECO:0000256" key="4">
    <source>
        <dbReference type="ARBA" id="ARBA00022737"/>
    </source>
</evidence>
<evidence type="ECO:0000256" key="11">
    <source>
        <dbReference type="HAMAP-Rule" id="MF_01152"/>
    </source>
</evidence>
<keyword evidence="5 11" id="KW-0863">Zinc-finger</keyword>
<dbReference type="EMBL" id="RFXN01000010">
    <property type="protein sequence ID" value="NBR93556.1"/>
    <property type="molecule type" value="Genomic_DNA"/>
</dbReference>
<dbReference type="CDD" id="cd10719">
    <property type="entry name" value="DnaJ_zf"/>
    <property type="match status" value="1"/>
</dbReference>
<gene>
    <name evidence="11 15" type="primary">dnaJ</name>
    <name evidence="15" type="ORF">EBT44_01680</name>
</gene>
<organism evidence="15 16">
    <name type="scientific">Candidatus Fonsibacter lacus</name>
    <dbReference type="NCBI Taxonomy" id="2576439"/>
    <lineage>
        <taxon>Bacteria</taxon>
        <taxon>Pseudomonadati</taxon>
        <taxon>Pseudomonadota</taxon>
        <taxon>Alphaproteobacteria</taxon>
        <taxon>Candidatus Pelagibacterales</taxon>
        <taxon>Candidatus Pelagibacterales incertae sedis</taxon>
        <taxon>Candidatus Fonsibacter</taxon>
    </lineage>
</organism>
<evidence type="ECO:0000256" key="7">
    <source>
        <dbReference type="ARBA" id="ARBA00023016"/>
    </source>
</evidence>
<keyword evidence="6 11" id="KW-0862">Zinc</keyword>
<dbReference type="PROSITE" id="PS50076">
    <property type="entry name" value="DNAJ_2"/>
    <property type="match status" value="1"/>
</dbReference>
<dbReference type="NCBIfam" id="TIGR02349">
    <property type="entry name" value="DnaJ_bact"/>
    <property type="match status" value="1"/>
</dbReference>
<feature type="binding site" evidence="11">
    <location>
        <position position="174"/>
    </location>
    <ligand>
        <name>Zn(2+)</name>
        <dbReference type="ChEBI" id="CHEBI:29105"/>
        <label>2</label>
    </ligand>
</feature>
<dbReference type="Pfam" id="PF01556">
    <property type="entry name" value="DnaJ_C"/>
    <property type="match status" value="1"/>
</dbReference>
<evidence type="ECO:0000313" key="16">
    <source>
        <dbReference type="Proteomes" id="UP000740727"/>
    </source>
</evidence>
<comment type="function">
    <text evidence="11">Participates actively in the response to hyperosmotic and heat shock by preventing the aggregation of stress-denatured proteins and by disaggregating proteins, also in an autonomous, DnaK-independent fashion. Unfolded proteins bind initially to DnaJ; upon interaction with the DnaJ-bound protein, DnaK hydrolyzes its bound ATP, resulting in the formation of a stable complex. GrpE releases ADP from DnaK; ATP binding to DnaK triggers the release of the substrate protein, thus completing the reaction cycle. Several rounds of ATP-dependent interactions between DnaJ, DnaK and GrpE are required for fully efficient folding. Also involved, together with DnaK and GrpE, in the DNA replication of plasmids through activation of initiation proteins.</text>
</comment>
<sequence length="342" mass="36264">MAQDHYSSLGISRDASTDEIKRAYRKLARELHPDVNPDPKAQERFKEITHAYEILSDSEKRRSYDMGGDSGFAGGFGFGDIMDAFFGGGGSRGPRARVRRGQDALIKIDLTLQEAAFGAERELTVETAVTCDVCTGTGCAPGSSPTTCELCRGRGEVQQVTRSILGQMMTSRPCANCQGFGTTIKEPCGECAGDGRVRSRSTLQINIPAGIDDGNRIQLSGKGEVGPGGGPSGDLYVEVNIASHETLVRDGDDLHSPLAISMVDAALGTTVDIESLDGVLQVTIPQGTQSGTTIPIKGKGVTRLRGSGRGDLYVHVEVVIPTKLSEQEANLLRSFALASSLD</sequence>
<evidence type="ECO:0000256" key="8">
    <source>
        <dbReference type="ARBA" id="ARBA00023186"/>
    </source>
</evidence>
<feature type="binding site" evidence="11">
    <location>
        <position position="191"/>
    </location>
    <ligand>
        <name>Zn(2+)</name>
        <dbReference type="ChEBI" id="CHEBI:29105"/>
        <label>1</label>
    </ligand>
</feature>
<keyword evidence="7 11" id="KW-0346">Stress response</keyword>
<evidence type="ECO:0000256" key="9">
    <source>
        <dbReference type="ARBA" id="ARBA00061004"/>
    </source>
</evidence>
<dbReference type="PROSITE" id="PS00636">
    <property type="entry name" value="DNAJ_1"/>
    <property type="match status" value="1"/>
</dbReference>
<feature type="binding site" evidence="11">
    <location>
        <position position="177"/>
    </location>
    <ligand>
        <name>Zn(2+)</name>
        <dbReference type="ChEBI" id="CHEBI:29105"/>
        <label>2</label>
    </ligand>
</feature>
<dbReference type="GO" id="GO:0042026">
    <property type="term" value="P:protein refolding"/>
    <property type="evidence" value="ECO:0007669"/>
    <property type="project" value="TreeGrafter"/>
</dbReference>
<dbReference type="GO" id="GO:0051082">
    <property type="term" value="F:unfolded protein binding"/>
    <property type="evidence" value="ECO:0007669"/>
    <property type="project" value="UniProtKB-UniRule"/>
</dbReference>
<feature type="repeat" description="CXXCXGXG motif" evidence="11">
    <location>
        <begin position="174"/>
        <end position="181"/>
    </location>
</feature>
<feature type="binding site" evidence="11">
    <location>
        <position position="151"/>
    </location>
    <ligand>
        <name>Zn(2+)</name>
        <dbReference type="ChEBI" id="CHEBI:29105"/>
        <label>2</label>
    </ligand>
</feature>
<dbReference type="Proteomes" id="UP000740727">
    <property type="component" value="Unassembled WGS sequence"/>
</dbReference>
<comment type="similarity">
    <text evidence="9 11">Belongs to the DnaJ family.</text>
</comment>
<comment type="domain">
    <text evidence="11">The J domain is necessary and sufficient to stimulate DnaK ATPase activity. Zinc center 1 plays an important role in the autonomous, DnaK-independent chaperone activity of DnaJ. Zinc center 2 is essential for interaction with DnaK and for DnaJ activity.</text>
</comment>
<dbReference type="Pfam" id="PF00684">
    <property type="entry name" value="DnaJ_CXXCXGXG"/>
    <property type="match status" value="1"/>
</dbReference>
<feature type="repeat" description="CXXCXGXG motif" evidence="11">
    <location>
        <begin position="188"/>
        <end position="195"/>
    </location>
</feature>
<feature type="binding site" evidence="11">
    <location>
        <position position="188"/>
    </location>
    <ligand>
        <name>Zn(2+)</name>
        <dbReference type="ChEBI" id="CHEBI:29105"/>
        <label>1</label>
    </ligand>
</feature>
<proteinExistence type="inferred from homology"/>
<dbReference type="GO" id="GO:0005737">
    <property type="term" value="C:cytoplasm"/>
    <property type="evidence" value="ECO:0007669"/>
    <property type="project" value="UniProtKB-SubCell"/>
</dbReference>
<evidence type="ECO:0000313" key="15">
    <source>
        <dbReference type="EMBL" id="NBR93556.1"/>
    </source>
</evidence>
<dbReference type="Pfam" id="PF00226">
    <property type="entry name" value="DnaJ"/>
    <property type="match status" value="1"/>
</dbReference>
<keyword evidence="8 11" id="KW-0143">Chaperone</keyword>
<comment type="subunit">
    <text evidence="11">Homodimer.</text>
</comment>
<feature type="repeat" description="CXXCXGXG motif" evidence="11">
    <location>
        <begin position="131"/>
        <end position="138"/>
    </location>
</feature>
<reference evidence="15" key="1">
    <citation type="submission" date="2018-10" db="EMBL/GenBank/DDBJ databases">
        <title>Iterative Subtractive Binning of Freshwater Chronoseries Metagenomes Recovers Nearly Complete Genomes from over Four Hundred Novel Species.</title>
        <authorList>
            <person name="Rodriguez-R L.M."/>
            <person name="Tsementzi D."/>
            <person name="Luo C."/>
            <person name="Konstantinidis K.T."/>
        </authorList>
    </citation>
    <scope>NUCLEOTIDE SEQUENCE</scope>
    <source>
        <strain evidence="15">WB5_2A_028</strain>
    </source>
</reference>
<dbReference type="SMART" id="SM00271">
    <property type="entry name" value="DnaJ"/>
    <property type="match status" value="1"/>
</dbReference>
<dbReference type="Gene3D" id="1.10.287.110">
    <property type="entry name" value="DnaJ domain"/>
    <property type="match status" value="1"/>
</dbReference>
<evidence type="ECO:0000256" key="3">
    <source>
        <dbReference type="ARBA" id="ARBA00022723"/>
    </source>
</evidence>
<dbReference type="CDD" id="cd10747">
    <property type="entry name" value="DnaJ_C"/>
    <property type="match status" value="1"/>
</dbReference>
<evidence type="ECO:0000259" key="13">
    <source>
        <dbReference type="PROSITE" id="PS50076"/>
    </source>
</evidence>
<evidence type="ECO:0000256" key="1">
    <source>
        <dbReference type="ARBA" id="ARBA00022490"/>
    </source>
</evidence>
<dbReference type="InterPro" id="IPR036410">
    <property type="entry name" value="HSP_DnaJ_Cys-rich_dom_sf"/>
</dbReference>
<dbReference type="InterPro" id="IPR008971">
    <property type="entry name" value="HSP40/DnaJ_pept-bd"/>
</dbReference>
<dbReference type="InterPro" id="IPR001623">
    <property type="entry name" value="DnaJ_domain"/>
</dbReference>
<dbReference type="SUPFAM" id="SSF46565">
    <property type="entry name" value="Chaperone J-domain"/>
    <property type="match status" value="1"/>
</dbReference>
<dbReference type="FunFam" id="2.60.260.20:FF:000005">
    <property type="entry name" value="Chaperone protein dnaJ 1, mitochondrial"/>
    <property type="match status" value="1"/>
</dbReference>
<feature type="zinc finger region" description="CR-type" evidence="12">
    <location>
        <begin position="118"/>
        <end position="200"/>
    </location>
</feature>
<feature type="binding site" evidence="11">
    <location>
        <position position="134"/>
    </location>
    <ligand>
        <name>Zn(2+)</name>
        <dbReference type="ChEBI" id="CHEBI:29105"/>
        <label>1</label>
    </ligand>
</feature>
<feature type="repeat" description="CXXCXGXG motif" evidence="11">
    <location>
        <begin position="148"/>
        <end position="155"/>
    </location>
</feature>
<evidence type="ECO:0000256" key="6">
    <source>
        <dbReference type="ARBA" id="ARBA00022833"/>
    </source>
</evidence>
<dbReference type="GO" id="GO:0005524">
    <property type="term" value="F:ATP binding"/>
    <property type="evidence" value="ECO:0007669"/>
    <property type="project" value="InterPro"/>
</dbReference>
<accession>A0A965GBT3</accession>
<keyword evidence="2 11" id="KW-0235">DNA replication</keyword>
<dbReference type="InterPro" id="IPR018253">
    <property type="entry name" value="DnaJ_domain_CS"/>
</dbReference>